<keyword evidence="2" id="KW-1185">Reference proteome</keyword>
<dbReference type="Proteomes" id="UP000198284">
    <property type="component" value="Unassembled WGS sequence"/>
</dbReference>
<evidence type="ECO:0000313" key="1">
    <source>
        <dbReference type="EMBL" id="SNT10384.1"/>
    </source>
</evidence>
<reference evidence="1 2" key="1">
    <citation type="submission" date="2017-06" db="EMBL/GenBank/DDBJ databases">
        <authorList>
            <person name="Kim H.J."/>
            <person name="Triplett B.A."/>
        </authorList>
    </citation>
    <scope>NUCLEOTIDE SEQUENCE [LARGE SCALE GENOMIC DNA]</scope>
    <source>
        <strain evidence="1 2">U15</strain>
    </source>
</reference>
<organism evidence="1 2">
    <name type="scientific">Noviherbaspirillum humi</name>
    <dbReference type="NCBI Taxonomy" id="1688639"/>
    <lineage>
        <taxon>Bacteria</taxon>
        <taxon>Pseudomonadati</taxon>
        <taxon>Pseudomonadota</taxon>
        <taxon>Betaproteobacteria</taxon>
        <taxon>Burkholderiales</taxon>
        <taxon>Oxalobacteraceae</taxon>
        <taxon>Noviherbaspirillum</taxon>
    </lineage>
</organism>
<proteinExistence type="predicted"/>
<accession>A0A239K025</accession>
<dbReference type="AlphaFoldDB" id="A0A239K025"/>
<name>A0A239K025_9BURK</name>
<dbReference type="RefSeq" id="WP_089400647.1">
    <property type="nucleotide sequence ID" value="NZ_FZOT01000014.1"/>
</dbReference>
<protein>
    <submittedName>
        <fullName evidence="1">Uncharacterized protein</fullName>
    </submittedName>
</protein>
<dbReference type="EMBL" id="FZOT01000014">
    <property type="protein sequence ID" value="SNT10384.1"/>
    <property type="molecule type" value="Genomic_DNA"/>
</dbReference>
<sequence>MQIAAKPAIKLPRLKTFPESELENRVRGGDAAVVRGCATHIRKWLKKPDARTRALLDLRISGHQRLVHVVEMVLNILKDLRDYLEMHQKEKKKQNDAAFVEKMVNAAGREGLLSEIGKLLANLGMTRSAFLVLHSIGYCCNRIGDVLSAALVAIRLHSSGLAAIRYLIRFPTKGPVEQVLILLRAVRLLAFIGHLRSAFDLARIVIGATKGSLRKNAVDAVAAIRKQYLDPVVSNGSNLQFVHIS</sequence>
<gene>
    <name evidence="1" type="ORF">SAMN06265795_11419</name>
</gene>
<evidence type="ECO:0000313" key="2">
    <source>
        <dbReference type="Proteomes" id="UP000198284"/>
    </source>
</evidence>